<dbReference type="PANTHER" id="PTHR43179">
    <property type="entry name" value="RHAMNOSYLTRANSFERASE WBBL"/>
    <property type="match status" value="1"/>
</dbReference>
<evidence type="ECO:0000313" key="3">
    <source>
        <dbReference type="Proteomes" id="UP000763088"/>
    </source>
</evidence>
<proteinExistence type="predicted"/>
<sequence length="279" mass="31955">MKLSVVIVNYNVRQYLTACLDSVAMALDGIEGEVFIVDNNSSDDSVDFVSRHYPWVHLINNKENLGFSKANNIAIRQSVGEYVLLLNPDTLVDKETFKGVLQFMDLHPEAGGAGVKMYNGDGTIAPESRRAVPTPFVAARKMLGFTKSYYMSYLSWDEAAQIQVVSGAFFMIRRKALEQVGLLDEDFFMYGEDIDLSYRLLKGGWQNWYLPYSIIHYKGQSTKKSDFRYVHVFYQAMLIFFRKHYSHLSLFFTLPVKCAIYFRASLALVDIIRKKLHLG</sequence>
<dbReference type="Pfam" id="PF00535">
    <property type="entry name" value="Glycos_transf_2"/>
    <property type="match status" value="1"/>
</dbReference>
<dbReference type="EMBL" id="SUYD01000005">
    <property type="protein sequence ID" value="MBE6265895.1"/>
    <property type="molecule type" value="Genomic_DNA"/>
</dbReference>
<protein>
    <submittedName>
        <fullName evidence="2">Glycosyltransferase family 2 protein</fullName>
    </submittedName>
</protein>
<accession>A0A928GIC9</accession>
<dbReference type="InterPro" id="IPR029044">
    <property type="entry name" value="Nucleotide-diphossugar_trans"/>
</dbReference>
<dbReference type="Proteomes" id="UP000763088">
    <property type="component" value="Unassembled WGS sequence"/>
</dbReference>
<dbReference type="Gene3D" id="3.90.550.10">
    <property type="entry name" value="Spore Coat Polysaccharide Biosynthesis Protein SpsA, Chain A"/>
    <property type="match status" value="1"/>
</dbReference>
<dbReference type="SUPFAM" id="SSF53448">
    <property type="entry name" value="Nucleotide-diphospho-sugar transferases"/>
    <property type="match status" value="1"/>
</dbReference>
<evidence type="ECO:0000313" key="2">
    <source>
        <dbReference type="EMBL" id="MBE6265895.1"/>
    </source>
</evidence>
<name>A0A928GIC9_XYLRU</name>
<dbReference type="InterPro" id="IPR001173">
    <property type="entry name" value="Glyco_trans_2-like"/>
</dbReference>
<gene>
    <name evidence="2" type="ORF">E7102_05425</name>
</gene>
<dbReference type="PANTHER" id="PTHR43179:SF7">
    <property type="entry name" value="RHAMNOSYLTRANSFERASE WBBL"/>
    <property type="match status" value="1"/>
</dbReference>
<dbReference type="CDD" id="cd04186">
    <property type="entry name" value="GT_2_like_c"/>
    <property type="match status" value="1"/>
</dbReference>
<comment type="caution">
    <text evidence="2">The sequence shown here is derived from an EMBL/GenBank/DDBJ whole genome shotgun (WGS) entry which is preliminary data.</text>
</comment>
<organism evidence="2 3">
    <name type="scientific">Xylanibacter ruminicola</name>
    <name type="common">Prevotella ruminicola</name>
    <dbReference type="NCBI Taxonomy" id="839"/>
    <lineage>
        <taxon>Bacteria</taxon>
        <taxon>Pseudomonadati</taxon>
        <taxon>Bacteroidota</taxon>
        <taxon>Bacteroidia</taxon>
        <taxon>Bacteroidales</taxon>
        <taxon>Prevotellaceae</taxon>
        <taxon>Xylanibacter</taxon>
    </lineage>
</organism>
<feature type="domain" description="Glycosyltransferase 2-like" evidence="1">
    <location>
        <begin position="4"/>
        <end position="180"/>
    </location>
</feature>
<dbReference type="AlphaFoldDB" id="A0A928GIC9"/>
<evidence type="ECO:0000259" key="1">
    <source>
        <dbReference type="Pfam" id="PF00535"/>
    </source>
</evidence>
<reference evidence="2" key="1">
    <citation type="submission" date="2019-04" db="EMBL/GenBank/DDBJ databases">
        <title>Evolution of Biomass-Degrading Anaerobic Consortia Revealed by Metagenomics.</title>
        <authorList>
            <person name="Peng X."/>
        </authorList>
    </citation>
    <scope>NUCLEOTIDE SEQUENCE</scope>
    <source>
        <strain evidence="2">SIG141</strain>
    </source>
</reference>